<dbReference type="OMA" id="DMHVDRK"/>
<feature type="compositionally biased region" description="Low complexity" evidence="5">
    <location>
        <begin position="1102"/>
        <end position="1120"/>
    </location>
</feature>
<dbReference type="PANTHER" id="PTHR24173:SF74">
    <property type="entry name" value="ANKYRIN REPEAT DOMAIN-CONTAINING PROTEIN 16"/>
    <property type="match status" value="1"/>
</dbReference>
<evidence type="ECO:0008006" key="8">
    <source>
        <dbReference type="Google" id="ProtNLM"/>
    </source>
</evidence>
<keyword evidence="1" id="KW-0677">Repeat</keyword>
<proteinExistence type="predicted"/>
<feature type="region of interest" description="Disordered" evidence="5">
    <location>
        <begin position="277"/>
        <end position="296"/>
    </location>
</feature>
<feature type="compositionally biased region" description="Low complexity" evidence="5">
    <location>
        <begin position="426"/>
        <end position="439"/>
    </location>
</feature>
<dbReference type="SUPFAM" id="SSF48403">
    <property type="entry name" value="Ankyrin repeat"/>
    <property type="match status" value="1"/>
</dbReference>
<dbReference type="InterPro" id="IPR002110">
    <property type="entry name" value="Ankyrin_rpt"/>
</dbReference>
<feature type="region of interest" description="Disordered" evidence="5">
    <location>
        <begin position="484"/>
        <end position="505"/>
    </location>
</feature>
<feature type="compositionally biased region" description="Low complexity" evidence="5">
    <location>
        <begin position="393"/>
        <end position="411"/>
    </location>
</feature>
<dbReference type="OrthoDB" id="194358at2759"/>
<feature type="region of interest" description="Disordered" evidence="5">
    <location>
        <begin position="1159"/>
        <end position="1179"/>
    </location>
</feature>
<feature type="compositionally biased region" description="Polar residues" evidence="5">
    <location>
        <begin position="1121"/>
        <end position="1134"/>
    </location>
</feature>
<name>F4PV34_CACFS</name>
<feature type="region of interest" description="Disordered" evidence="5">
    <location>
        <begin position="1102"/>
        <end position="1134"/>
    </location>
</feature>
<feature type="region of interest" description="Disordered" evidence="5">
    <location>
        <begin position="1"/>
        <end position="23"/>
    </location>
</feature>
<feature type="region of interest" description="Disordered" evidence="5">
    <location>
        <begin position="727"/>
        <end position="753"/>
    </location>
</feature>
<feature type="compositionally biased region" description="Polar residues" evidence="5">
    <location>
        <begin position="1159"/>
        <end position="1175"/>
    </location>
</feature>
<evidence type="ECO:0000256" key="3">
    <source>
        <dbReference type="PROSITE-ProRule" id="PRU00023"/>
    </source>
</evidence>
<feature type="compositionally biased region" description="Polar residues" evidence="5">
    <location>
        <begin position="727"/>
        <end position="737"/>
    </location>
</feature>
<gene>
    <name evidence="6" type="ORF">DFA_01025</name>
</gene>
<accession>F4PV34</accession>
<dbReference type="PROSITE" id="PS50297">
    <property type="entry name" value="ANK_REP_REGION"/>
    <property type="match status" value="1"/>
</dbReference>
<dbReference type="RefSeq" id="XP_004359000.1">
    <property type="nucleotide sequence ID" value="XM_004358943.1"/>
</dbReference>
<feature type="compositionally biased region" description="Low complexity" evidence="5">
    <location>
        <begin position="9"/>
        <end position="23"/>
    </location>
</feature>
<evidence type="ECO:0000313" key="7">
    <source>
        <dbReference type="Proteomes" id="UP000007797"/>
    </source>
</evidence>
<protein>
    <recommendedName>
        <fullName evidence="8">Ankyrin repeat-containing protein</fullName>
    </recommendedName>
</protein>
<evidence type="ECO:0000256" key="5">
    <source>
        <dbReference type="SAM" id="MobiDB-lite"/>
    </source>
</evidence>
<dbReference type="Proteomes" id="UP000007797">
    <property type="component" value="Unassembled WGS sequence"/>
</dbReference>
<organism evidence="6 7">
    <name type="scientific">Cavenderia fasciculata</name>
    <name type="common">Slime mold</name>
    <name type="synonym">Dictyostelium fasciculatum</name>
    <dbReference type="NCBI Taxonomy" id="261658"/>
    <lineage>
        <taxon>Eukaryota</taxon>
        <taxon>Amoebozoa</taxon>
        <taxon>Evosea</taxon>
        <taxon>Eumycetozoa</taxon>
        <taxon>Dictyostelia</taxon>
        <taxon>Acytosteliales</taxon>
        <taxon>Cavenderiaceae</taxon>
        <taxon>Cavenderia</taxon>
    </lineage>
</organism>
<feature type="coiled-coil region" evidence="4">
    <location>
        <begin position="451"/>
        <end position="478"/>
    </location>
</feature>
<feature type="coiled-coil region" evidence="4">
    <location>
        <begin position="1254"/>
        <end position="1281"/>
    </location>
</feature>
<dbReference type="Gene3D" id="1.25.40.20">
    <property type="entry name" value="Ankyrin repeat-containing domain"/>
    <property type="match status" value="2"/>
</dbReference>
<evidence type="ECO:0000313" key="6">
    <source>
        <dbReference type="EMBL" id="EGG21150.1"/>
    </source>
</evidence>
<dbReference type="PANTHER" id="PTHR24173">
    <property type="entry name" value="ANKYRIN REPEAT CONTAINING"/>
    <property type="match status" value="1"/>
</dbReference>
<dbReference type="GeneID" id="14873218"/>
<keyword evidence="4" id="KW-0175">Coiled coil</keyword>
<feature type="compositionally biased region" description="Low complexity" evidence="5">
    <location>
        <begin position="331"/>
        <end position="373"/>
    </location>
</feature>
<dbReference type="Pfam" id="PF12796">
    <property type="entry name" value="Ank_2"/>
    <property type="match status" value="2"/>
</dbReference>
<reference evidence="7" key="1">
    <citation type="journal article" date="2011" name="Genome Res.">
        <title>Phylogeny-wide analysis of social amoeba genomes highlights ancient origins for complex intercellular communication.</title>
        <authorList>
            <person name="Heidel A.J."/>
            <person name="Lawal H.M."/>
            <person name="Felder M."/>
            <person name="Schilde C."/>
            <person name="Helps N.R."/>
            <person name="Tunggal B."/>
            <person name="Rivero F."/>
            <person name="John U."/>
            <person name="Schleicher M."/>
            <person name="Eichinger L."/>
            <person name="Platzer M."/>
            <person name="Noegel A.A."/>
            <person name="Schaap P."/>
            <person name="Gloeckner G."/>
        </authorList>
    </citation>
    <scope>NUCLEOTIDE SEQUENCE [LARGE SCALE GENOMIC DNA]</scope>
    <source>
        <strain evidence="7">SH3</strain>
    </source>
</reference>
<evidence type="ECO:0000256" key="1">
    <source>
        <dbReference type="ARBA" id="ARBA00022737"/>
    </source>
</evidence>
<dbReference type="EMBL" id="GL883010">
    <property type="protein sequence ID" value="EGG21150.1"/>
    <property type="molecule type" value="Genomic_DNA"/>
</dbReference>
<dbReference type="InterPro" id="IPR036770">
    <property type="entry name" value="Ankyrin_rpt-contain_sf"/>
</dbReference>
<dbReference type="SMART" id="SM00248">
    <property type="entry name" value="ANK"/>
    <property type="match status" value="7"/>
</dbReference>
<feature type="region of interest" description="Disordered" evidence="5">
    <location>
        <begin position="222"/>
        <end position="249"/>
    </location>
</feature>
<keyword evidence="2 3" id="KW-0040">ANK repeat</keyword>
<sequence>MIKIKKEQQLQQQQPQSPQQPQLDLNNWVSIDTSSTVFDFSSASSHPYSSSFSSFSNNNNNNNNFLSSSFSSSSKRSYLTTSSRNLLTTSVSDFLVKSQDTTSTTSTTSTVSTASIMNGNNQHNGSGIGGSSSHIPLSSTINFNESLLGDFGLGDSVIKDMKNQQQDTFKLIDFALSASTAANIPWNQENETELLGIDSNFNLNTSIGGLINQQNINHHMQQQQQQNQQNQTVANNNNNNNGNNYGNGFTGLGISQQLLTLQQQQQQQLQQLNALTNQQNSFPGGNNNNQGNQGNFLQKSNNIQLFNNFNDFNNHSNNTSNMAQVPQSPQINHQNQNNNNINQNNNMNNVNINNTNNNNNNGLVNNNNNTVYTSQVPHSPQLPFGNLEPFPTQPQQQQQQQSPQQQPQQQQVNGSPFTLPPMNTASPSSSEPSTPQYEPTNIQSLTSAMALRISSQAIQQLQLQQQQLQQQLQQHQMQLLQHHQLGSSPIQQQQQQQIQQQQPTINNNNNMNNNININSNQNNNNTVSLTPHLEIVDSYQQPFPIYTVKTHVLVPAPVIKVSNYAGDPNDLMIVANPEPDDSIIISQPAVTSADGTFEFKFTDMHVDRKKHDPCSNFRLKFSLLNRRSFQKFTDIISPSINLFYHTDLLPAPDIVRLVPNQCYCGQEPDITCYGYYFKKGRTEILYVDFEPEQVTLDHQPHTVKQEQLRMPNQTSFSFVFTPPNRSTSGSYSVSTRYTKTTTKKDKDKNKKSKVGKPHIFIYNELPESSATKRIKREIDPNGGGMGPRGDHNVEEQSDGLSPMLGVPSPHTPPPSSSPFNNYNYMKCVVHGEVDDLELLLESGPEINLIVDNMGNTLVMIAAREGRDDMFDMLISRPNIDLSIKNKTGHNVFHMACFSGKVDLVEALIEKVDILEKDNVGATGLHIATERGHYRLVKYLCDNVEVLVDQKDNRGLNALHYATMDGNQRIVAVLIDYYLFVAEHAIDTQDFSGMSALHWAAALGRHSIAQMLIDAGANPNLLDGDGESPVFKSINTHNKEVTKLLLESNCDTFILNNHNKTPVELLAEQSISEQQEIDLEVEEIEEEEKENILAETTCDLAESLSTTTTSTTSTSTTSTLSPPQLQQPNQQAKLSLGQQTRAELADQLIQQLAKLNLQQTKNSITPGEPTASSSSYTKRDETVLENFKPTPGGDLLMNPLNWTSRDITVNRFEMVISEIEKNLVGNSTGSTEDQGKSKKLTHLLQQSFSDKFADWMACEEELLSTKRELMNLENELNVKAHEIIRLTDFIGTCPVSLADLPTGTKTLGLFVLRRERYYGFHLNETLVIASNDSMSALQKIYGNGNLPECILANVVYSVKTKSTKPSPLMPTPTEFFIVDIEVHKQATASE</sequence>
<feature type="compositionally biased region" description="Low complexity" evidence="5">
    <location>
        <begin position="222"/>
        <end position="247"/>
    </location>
</feature>
<feature type="region of interest" description="Disordered" evidence="5">
    <location>
        <begin position="309"/>
        <end position="439"/>
    </location>
</feature>
<evidence type="ECO:0000256" key="2">
    <source>
        <dbReference type="ARBA" id="ARBA00023043"/>
    </source>
</evidence>
<feature type="region of interest" description="Disordered" evidence="5">
    <location>
        <begin position="779"/>
        <end position="816"/>
    </location>
</feature>
<dbReference type="PROSITE" id="PS50088">
    <property type="entry name" value="ANK_REPEAT"/>
    <property type="match status" value="1"/>
</dbReference>
<feature type="repeat" description="ANK" evidence="3">
    <location>
        <begin position="991"/>
        <end position="1023"/>
    </location>
</feature>
<feature type="region of interest" description="Disordered" evidence="5">
    <location>
        <begin position="98"/>
        <end position="131"/>
    </location>
</feature>
<feature type="compositionally biased region" description="Low complexity" evidence="5">
    <location>
        <begin position="101"/>
        <end position="131"/>
    </location>
</feature>
<feature type="compositionally biased region" description="Low complexity" evidence="5">
    <location>
        <begin position="309"/>
        <end position="321"/>
    </location>
</feature>
<keyword evidence="7" id="KW-1185">Reference proteome</keyword>
<dbReference type="KEGG" id="dfa:DFA_01025"/>
<evidence type="ECO:0000256" key="4">
    <source>
        <dbReference type="SAM" id="Coils"/>
    </source>
</evidence>
<feature type="compositionally biased region" description="Polar residues" evidence="5">
    <location>
        <begin position="412"/>
        <end position="425"/>
    </location>
</feature>